<feature type="compositionally biased region" description="Basic and acidic residues" evidence="1">
    <location>
        <begin position="1"/>
        <end position="11"/>
    </location>
</feature>
<name>A0ABM5DVN3_VICPA</name>
<evidence type="ECO:0000256" key="1">
    <source>
        <dbReference type="SAM" id="MobiDB-lite"/>
    </source>
</evidence>
<proteinExistence type="predicted"/>
<dbReference type="GeneID" id="140698565"/>
<evidence type="ECO:0000313" key="2">
    <source>
        <dbReference type="Proteomes" id="UP001652581"/>
    </source>
</evidence>
<feature type="region of interest" description="Disordered" evidence="1">
    <location>
        <begin position="159"/>
        <end position="183"/>
    </location>
</feature>
<feature type="compositionally biased region" description="Basic residues" evidence="1">
    <location>
        <begin position="27"/>
        <end position="51"/>
    </location>
</feature>
<organism evidence="2 3">
    <name type="scientific">Vicugna pacos</name>
    <name type="common">Alpaca</name>
    <name type="synonym">Lama pacos</name>
    <dbReference type="NCBI Taxonomy" id="30538"/>
    <lineage>
        <taxon>Eukaryota</taxon>
        <taxon>Metazoa</taxon>
        <taxon>Chordata</taxon>
        <taxon>Craniata</taxon>
        <taxon>Vertebrata</taxon>
        <taxon>Euteleostomi</taxon>
        <taxon>Mammalia</taxon>
        <taxon>Eutheria</taxon>
        <taxon>Laurasiatheria</taxon>
        <taxon>Artiodactyla</taxon>
        <taxon>Tylopoda</taxon>
        <taxon>Camelidae</taxon>
        <taxon>Vicugna</taxon>
    </lineage>
</organism>
<feature type="compositionally biased region" description="Low complexity" evidence="1">
    <location>
        <begin position="52"/>
        <end position="76"/>
    </location>
</feature>
<evidence type="ECO:0000313" key="3">
    <source>
        <dbReference type="RefSeq" id="XP_072824962.1"/>
    </source>
</evidence>
<reference evidence="3" key="1">
    <citation type="submission" date="2025-08" db="UniProtKB">
        <authorList>
            <consortium name="RefSeq"/>
        </authorList>
    </citation>
    <scope>IDENTIFICATION</scope>
</reference>
<gene>
    <name evidence="3" type="primary">LOC140698565</name>
</gene>
<keyword evidence="2" id="KW-1185">Reference proteome</keyword>
<feature type="region of interest" description="Disordered" evidence="1">
    <location>
        <begin position="1"/>
        <end position="133"/>
    </location>
</feature>
<protein>
    <submittedName>
        <fullName evidence="3">Uncharacterized protein</fullName>
    </submittedName>
</protein>
<accession>A0ABM5DVN3</accession>
<dbReference type="RefSeq" id="XP_072824962.1">
    <property type="nucleotide sequence ID" value="XM_072968861.1"/>
</dbReference>
<sequence>MRDRTQSETRQAHGSGRDSAQLQQRRDARRRPRRLRRLTRVRGRGRGRGRAARSGPAASGPASVCTASPGASGAGPARRRGRAPRRTSAVTMLPLSTIQGEDTDQVKTTPPEKGALPLENSDEPANNTSNKEGKMSAKLLPICPLPTVCFAYYLETDDSDSDSQSLPEPLKPDSDCTSPSKPGAEYEEIQTWECPLCCLSVLCLS</sequence>
<dbReference type="Proteomes" id="UP001652581">
    <property type="component" value="Chromosome 9"/>
</dbReference>